<dbReference type="Gene3D" id="1.20.200.10">
    <property type="entry name" value="Fumarase/aspartase (Central domain)"/>
    <property type="match status" value="1"/>
</dbReference>
<sequence length="366" mass="39669">MDIETGPLFDGIGGTVQSSALFADLLGDGELQALLCDIAILAHYRQFETALVEAKRDLGMTAEKEASEALSHLASFVPDTELLARQTGRDGVPIPGYIERLKQGLNGEAADAVHSGATSQDVMDTALILCLRDVNAVLETRLQNLLGQFDRLAARFGDRTIMGRTRMQAALPISVSHRIGNWRRPLQALLDDWPHMSSQIEWLQLGGPVGDRRGFEGRTDGVAEKMAERLGLIDPGHAWHTDRRPIMAQGEVLSRLSSALGKFGQDVALMAQNGIDEIKLRGTGGSSAMPHKSNPVAAEVLVSLARYNTAQLGLLHTSQIHEQERSGAAWTLEWMVLPTMCLASGRALLLAARLLGQIEMMGNLAK</sequence>
<dbReference type="Pfam" id="PF00206">
    <property type="entry name" value="Lyase_1"/>
    <property type="match status" value="1"/>
</dbReference>
<dbReference type="InterPro" id="IPR020557">
    <property type="entry name" value="Fumarate_lyase_CS"/>
</dbReference>
<dbReference type="PANTHER" id="PTHR43172">
    <property type="entry name" value="ADENYLOSUCCINATE LYASE"/>
    <property type="match status" value="1"/>
</dbReference>
<gene>
    <name evidence="3" type="ORF">B7H23_09260</name>
</gene>
<protein>
    <submittedName>
        <fullName evidence="3">3-carboxy-cis,cis-muconate cycloisomerase</fullName>
    </submittedName>
</protein>
<evidence type="ECO:0000313" key="3">
    <source>
        <dbReference type="EMBL" id="OXT00324.1"/>
    </source>
</evidence>
<evidence type="ECO:0000313" key="4">
    <source>
        <dbReference type="Proteomes" id="UP000215405"/>
    </source>
</evidence>
<organism evidence="3 4">
    <name type="scientific">Notoacmeibacter marinus</name>
    <dbReference type="NCBI Taxonomy" id="1876515"/>
    <lineage>
        <taxon>Bacteria</taxon>
        <taxon>Pseudomonadati</taxon>
        <taxon>Pseudomonadota</taxon>
        <taxon>Alphaproteobacteria</taxon>
        <taxon>Hyphomicrobiales</taxon>
        <taxon>Notoacmeibacteraceae</taxon>
        <taxon>Notoacmeibacter</taxon>
    </lineage>
</organism>
<accession>A0A231UWR0</accession>
<keyword evidence="4" id="KW-1185">Reference proteome</keyword>
<dbReference type="NCBIfam" id="NF004631">
    <property type="entry name" value="PRK05975.1"/>
    <property type="match status" value="1"/>
</dbReference>
<evidence type="ECO:0000256" key="1">
    <source>
        <dbReference type="ARBA" id="ARBA00034772"/>
    </source>
</evidence>
<dbReference type="GO" id="GO:0016829">
    <property type="term" value="F:lyase activity"/>
    <property type="evidence" value="ECO:0007669"/>
    <property type="project" value="UniProtKB-ARBA"/>
</dbReference>
<evidence type="ECO:0000259" key="2">
    <source>
        <dbReference type="Pfam" id="PF00206"/>
    </source>
</evidence>
<feature type="domain" description="Fumarate lyase N-terminal" evidence="2">
    <location>
        <begin position="105"/>
        <end position="305"/>
    </location>
</feature>
<name>A0A231UWR0_9HYPH</name>
<dbReference type="PRINTS" id="PR00145">
    <property type="entry name" value="ARGSUCLYASE"/>
</dbReference>
<dbReference type="Proteomes" id="UP000215405">
    <property type="component" value="Unassembled WGS sequence"/>
</dbReference>
<dbReference type="GO" id="GO:0016853">
    <property type="term" value="F:isomerase activity"/>
    <property type="evidence" value="ECO:0007669"/>
    <property type="project" value="UniProtKB-KW"/>
</dbReference>
<dbReference type="PRINTS" id="PR00149">
    <property type="entry name" value="FUMRATELYASE"/>
</dbReference>
<dbReference type="SUPFAM" id="SSF48557">
    <property type="entry name" value="L-aspartase-like"/>
    <property type="match status" value="1"/>
</dbReference>
<keyword evidence="3" id="KW-0413">Isomerase</keyword>
<comment type="caution">
    <text evidence="3">The sequence shown here is derived from an EMBL/GenBank/DDBJ whole genome shotgun (WGS) entry which is preliminary data.</text>
</comment>
<dbReference type="InterPro" id="IPR000362">
    <property type="entry name" value="Fumarate_lyase_fam"/>
</dbReference>
<dbReference type="InterPro" id="IPR008948">
    <property type="entry name" value="L-Aspartase-like"/>
</dbReference>
<dbReference type="PROSITE" id="PS00163">
    <property type="entry name" value="FUMARATE_LYASES"/>
    <property type="match status" value="1"/>
</dbReference>
<dbReference type="RefSeq" id="WP_094077153.1">
    <property type="nucleotide sequence ID" value="NZ_NBYO01000002.1"/>
</dbReference>
<comment type="similarity">
    <text evidence="1">Belongs to the class-II fumarase/aspartase family.</text>
</comment>
<reference evidence="4" key="1">
    <citation type="journal article" date="2017" name="Int. J. Syst. Evol. Microbiol.">
        <title>Notoacmeibacter marinus gen. nov., sp. nov., isolated from the gut of a limpet and proposal of Notoacmeibacteraceae fam. nov. in the order Rhizobiales of the class Alphaproteobacteria.</title>
        <authorList>
            <person name="Huang Z."/>
            <person name="Guo F."/>
            <person name="Lai Q."/>
        </authorList>
    </citation>
    <scope>NUCLEOTIDE SEQUENCE [LARGE SCALE GENOMIC DNA]</scope>
    <source>
        <strain evidence="4">XMTR2A4</strain>
    </source>
</reference>
<proteinExistence type="inferred from homology"/>
<dbReference type="AlphaFoldDB" id="A0A231UWR0"/>
<dbReference type="InterPro" id="IPR022761">
    <property type="entry name" value="Fumarate_lyase_N"/>
</dbReference>
<dbReference type="PANTHER" id="PTHR43172:SF2">
    <property type="entry name" value="ADENYLOSUCCINATE LYASE C-TERMINAL DOMAIN-CONTAINING PROTEIN"/>
    <property type="match status" value="1"/>
</dbReference>
<dbReference type="EMBL" id="NBYO01000002">
    <property type="protein sequence ID" value="OXT00324.1"/>
    <property type="molecule type" value="Genomic_DNA"/>
</dbReference>